<accession>A0ABZ2LHE4</accession>
<evidence type="ECO:0000313" key="6">
    <source>
        <dbReference type="Proteomes" id="UP001374803"/>
    </source>
</evidence>
<evidence type="ECO:0000313" key="5">
    <source>
        <dbReference type="EMBL" id="WXB08984.1"/>
    </source>
</evidence>
<keyword evidence="6" id="KW-1185">Reference proteome</keyword>
<keyword evidence="1" id="KW-0805">Transcription regulation</keyword>
<dbReference type="PANTHER" id="PTHR47894:SF4">
    <property type="entry name" value="HTH-TYPE TRANSCRIPTIONAL REGULATOR GADX"/>
    <property type="match status" value="1"/>
</dbReference>
<dbReference type="PANTHER" id="PTHR47894">
    <property type="entry name" value="HTH-TYPE TRANSCRIPTIONAL REGULATOR GADX"/>
    <property type="match status" value="1"/>
</dbReference>
<organism evidence="5 6">
    <name type="scientific">Pendulispora rubella</name>
    <dbReference type="NCBI Taxonomy" id="2741070"/>
    <lineage>
        <taxon>Bacteria</taxon>
        <taxon>Pseudomonadati</taxon>
        <taxon>Myxococcota</taxon>
        <taxon>Myxococcia</taxon>
        <taxon>Myxococcales</taxon>
        <taxon>Sorangiineae</taxon>
        <taxon>Pendulisporaceae</taxon>
        <taxon>Pendulispora</taxon>
    </lineage>
</organism>
<dbReference type="PROSITE" id="PS01124">
    <property type="entry name" value="HTH_ARAC_FAMILY_2"/>
    <property type="match status" value="1"/>
</dbReference>
<gene>
    <name evidence="5" type="ORF">LVJ94_17340</name>
</gene>
<dbReference type="InterPro" id="IPR020449">
    <property type="entry name" value="Tscrpt_reg_AraC-type_HTH"/>
</dbReference>
<dbReference type="EMBL" id="CP089983">
    <property type="protein sequence ID" value="WXB08984.1"/>
    <property type="molecule type" value="Genomic_DNA"/>
</dbReference>
<dbReference type="SMART" id="SM00342">
    <property type="entry name" value="HTH_ARAC"/>
    <property type="match status" value="1"/>
</dbReference>
<evidence type="ECO:0000256" key="2">
    <source>
        <dbReference type="ARBA" id="ARBA00023125"/>
    </source>
</evidence>
<proteinExistence type="predicted"/>
<evidence type="ECO:0000256" key="1">
    <source>
        <dbReference type="ARBA" id="ARBA00023015"/>
    </source>
</evidence>
<protein>
    <submittedName>
        <fullName evidence="5">AraC family transcriptional regulator</fullName>
    </submittedName>
</protein>
<dbReference type="InterPro" id="IPR018060">
    <property type="entry name" value="HTH_AraC"/>
</dbReference>
<dbReference type="Proteomes" id="UP001374803">
    <property type="component" value="Chromosome"/>
</dbReference>
<sequence>MVAARKKCTTPEGVTTASFIIPKVLAHVRAVGGDSERLERAFCLPVGLHANALHTASSSATRNFTEAAETIIDDSLLGLHTAIRQKRGSFGVLDFAVRSVPTVRDAIQRLAKYQRLISNLSPFDAKVRRGELFVTHRIKGDPLGIGRHGHEFTMAVLLKMVRELTGEAIVPKRVTFAHSRSSGTLELKNFFGIDRVEFAGDANMLIFAAEVLDAPILTADADLLEFLDSLTEIHLQPAPGRLTPILDWPDQDQRDYSALVRPYIVDTLKRGKNPSIEHAAEFHRTSVRTLQRRLEMSGTIFYSMVDDVRRELSLLYLGDPRLRVSDVAQRLGYAEVRSFARAFRRWTGYTPAQYRRARIAAKAVESLVEQ</sequence>
<dbReference type="RefSeq" id="WP_394838656.1">
    <property type="nucleotide sequence ID" value="NZ_CP089929.1"/>
</dbReference>
<reference evidence="5" key="1">
    <citation type="submission" date="2021-12" db="EMBL/GenBank/DDBJ databases">
        <title>Discovery of the Pendulisporaceae a myxobacterial family with distinct sporulation behavior and unique specialized metabolism.</title>
        <authorList>
            <person name="Garcia R."/>
            <person name="Popoff A."/>
            <person name="Bader C.D."/>
            <person name="Loehr J."/>
            <person name="Walesch S."/>
            <person name="Walt C."/>
            <person name="Boldt J."/>
            <person name="Bunk B."/>
            <person name="Haeckl F.J.F.P.J."/>
            <person name="Gunesch A.P."/>
            <person name="Birkelbach J."/>
            <person name="Nuebel U."/>
            <person name="Pietschmann T."/>
            <person name="Bach T."/>
            <person name="Mueller R."/>
        </authorList>
    </citation>
    <scope>NUCLEOTIDE SEQUENCE</scope>
    <source>
        <strain evidence="5">MSr11367</strain>
    </source>
</reference>
<keyword evidence="3" id="KW-0804">Transcription</keyword>
<dbReference type="SUPFAM" id="SSF46689">
    <property type="entry name" value="Homeodomain-like"/>
    <property type="match status" value="1"/>
</dbReference>
<dbReference type="InterPro" id="IPR009057">
    <property type="entry name" value="Homeodomain-like_sf"/>
</dbReference>
<dbReference type="Pfam" id="PF12833">
    <property type="entry name" value="HTH_18"/>
    <property type="match status" value="1"/>
</dbReference>
<dbReference type="Pfam" id="PF12625">
    <property type="entry name" value="Arabinose_bd"/>
    <property type="match status" value="1"/>
</dbReference>
<evidence type="ECO:0000256" key="3">
    <source>
        <dbReference type="ARBA" id="ARBA00023163"/>
    </source>
</evidence>
<evidence type="ECO:0000259" key="4">
    <source>
        <dbReference type="PROSITE" id="PS01124"/>
    </source>
</evidence>
<dbReference type="PRINTS" id="PR00032">
    <property type="entry name" value="HTHARAC"/>
</dbReference>
<feature type="domain" description="HTH araC/xylS-type" evidence="4">
    <location>
        <begin position="258"/>
        <end position="357"/>
    </location>
</feature>
<keyword evidence="2" id="KW-0238">DNA-binding</keyword>
<dbReference type="Gene3D" id="1.10.10.60">
    <property type="entry name" value="Homeodomain-like"/>
    <property type="match status" value="1"/>
</dbReference>
<name>A0ABZ2LHE4_9BACT</name>
<dbReference type="InterPro" id="IPR032687">
    <property type="entry name" value="AraC-type_N"/>
</dbReference>